<reference evidence="1 2" key="1">
    <citation type="submission" date="2019-08" db="EMBL/GenBank/DDBJ databases">
        <title>A chromosome-level genome assembly, high-density linkage maps, and genome scans reveal the genomic architecture of hybrid incompatibilities underlying speciation via character displacement in darters (Percidae: Etheostominae).</title>
        <authorList>
            <person name="Moran R.L."/>
            <person name="Catchen J.M."/>
            <person name="Fuller R.C."/>
        </authorList>
    </citation>
    <scope>NUCLEOTIDE SEQUENCE [LARGE SCALE GENOMIC DNA]</scope>
    <source>
        <strain evidence="1">EspeVRDwgs_2016</strain>
        <tissue evidence="1">Muscle</tissue>
    </source>
</reference>
<dbReference type="Proteomes" id="UP000327493">
    <property type="component" value="Chromosome 20"/>
</dbReference>
<comment type="caution">
    <text evidence="1">The sequence shown here is derived from an EMBL/GenBank/DDBJ whole genome shotgun (WGS) entry which is preliminary data.</text>
</comment>
<sequence>MYNKLCVISVKCASKLYFLRFLNLKSLCTSCVMYTCPQCVCSLNKLLQWGAVTNKLFLSAISW</sequence>
<dbReference type="EMBL" id="VOFY01000020">
    <property type="protein sequence ID" value="KAA8582100.1"/>
    <property type="molecule type" value="Genomic_DNA"/>
</dbReference>
<accession>A0A5J5CNX3</accession>
<name>A0A5J5CNX3_9PERO</name>
<proteinExistence type="predicted"/>
<protein>
    <submittedName>
        <fullName evidence="1">Uncharacterized protein</fullName>
    </submittedName>
</protein>
<evidence type="ECO:0000313" key="1">
    <source>
        <dbReference type="EMBL" id="KAA8582100.1"/>
    </source>
</evidence>
<evidence type="ECO:0000313" key="2">
    <source>
        <dbReference type="Proteomes" id="UP000327493"/>
    </source>
</evidence>
<dbReference type="AlphaFoldDB" id="A0A5J5CNX3"/>
<organism evidence="1 2">
    <name type="scientific">Etheostoma spectabile</name>
    <name type="common">orangethroat darter</name>
    <dbReference type="NCBI Taxonomy" id="54343"/>
    <lineage>
        <taxon>Eukaryota</taxon>
        <taxon>Metazoa</taxon>
        <taxon>Chordata</taxon>
        <taxon>Craniata</taxon>
        <taxon>Vertebrata</taxon>
        <taxon>Euteleostomi</taxon>
        <taxon>Actinopterygii</taxon>
        <taxon>Neopterygii</taxon>
        <taxon>Teleostei</taxon>
        <taxon>Neoteleostei</taxon>
        <taxon>Acanthomorphata</taxon>
        <taxon>Eupercaria</taxon>
        <taxon>Perciformes</taxon>
        <taxon>Percoidei</taxon>
        <taxon>Percidae</taxon>
        <taxon>Etheostomatinae</taxon>
        <taxon>Etheostoma</taxon>
    </lineage>
</organism>
<gene>
    <name evidence="1" type="ORF">FQN60_008840</name>
</gene>
<keyword evidence="2" id="KW-1185">Reference proteome</keyword>